<dbReference type="GO" id="GO:0141197">
    <property type="term" value="F:4-hydroxy-3-methylbut-2-enyl-diphosphate synthase activity (flavodoxin)"/>
    <property type="evidence" value="ECO:0007669"/>
    <property type="project" value="UniProtKB-EC"/>
</dbReference>
<dbReference type="PANTHER" id="PTHR30454:SF0">
    <property type="entry name" value="4-HYDROXY-3-METHYLBUT-2-EN-1-YL DIPHOSPHATE SYNTHASE (FERREDOXIN), CHLOROPLASTIC"/>
    <property type="match status" value="1"/>
</dbReference>
<dbReference type="NCBIfam" id="TIGR00612">
    <property type="entry name" value="ispG_gcpE"/>
    <property type="match status" value="1"/>
</dbReference>
<comment type="cofactor">
    <cofactor evidence="7">
        <name>[4Fe-4S] cluster</name>
        <dbReference type="ChEBI" id="CHEBI:49883"/>
    </cofactor>
    <text evidence="7">Binds 1 [4Fe-4S] cluster.</text>
</comment>
<accession>A0A931DXE0</accession>
<keyword evidence="11" id="KW-1185">Reference proteome</keyword>
<dbReference type="EC" id="1.17.7.3" evidence="7"/>
<dbReference type="InterPro" id="IPR058579">
    <property type="entry name" value="IspG_C"/>
</dbReference>
<dbReference type="NCBIfam" id="NF001540">
    <property type="entry name" value="PRK00366.1"/>
    <property type="match status" value="1"/>
</dbReference>
<dbReference type="EMBL" id="JADOUE010000001">
    <property type="protein sequence ID" value="MBG6121865.1"/>
    <property type="molecule type" value="Genomic_DNA"/>
</dbReference>
<feature type="binding site" evidence="7">
    <location>
        <position position="317"/>
    </location>
    <ligand>
        <name>[4Fe-4S] cluster</name>
        <dbReference type="ChEBI" id="CHEBI:49883"/>
    </ligand>
</feature>
<keyword evidence="4 7" id="KW-0408">Iron</keyword>
<evidence type="ECO:0000259" key="9">
    <source>
        <dbReference type="Pfam" id="PF26540"/>
    </source>
</evidence>
<keyword evidence="3 7" id="KW-0560">Oxidoreductase</keyword>
<dbReference type="InterPro" id="IPR045854">
    <property type="entry name" value="NO2/SO3_Rdtase_4Fe4S_sf"/>
</dbReference>
<dbReference type="AlphaFoldDB" id="A0A931DXE0"/>
<sequence>MSQPIGLGIPEGPPPVLAPRRKTRQLFVGGVGVGSDHPITVQSMTTTKTHDINGTLQQIAQLATAGCDIVRVACPKTVDAEALPAIAAKSPIPVIADIHFQPKYIFAAIDAGCAAVRVNPGNIKEFDGRVKEVAQAASDAGIPIRIGVNGGSLDKRLLEKYGKATPEALVESALWEASLFEEHGYGDIAISVKHSDPVLMVEAYRQLAAQCDYPLHLGVTEAGPKFMGTIKSSVAFGALLAEGIGDTIRVSLSADPVEEIKVGDQILQSLNLRPRKLEIVSCPSCGRAQVDVYSLAEEVTAGLEGMEYPLRVAVMGCVVNGPGEARDADLGVASGNGKGQIFVKGEVVETVPESKIVETLIAHAMRIAEEEGLEEIAGAKAEVKVTR</sequence>
<evidence type="ECO:0000256" key="4">
    <source>
        <dbReference type="ARBA" id="ARBA00023004"/>
    </source>
</evidence>
<dbReference type="PIRSF" id="PIRSF004640">
    <property type="entry name" value="IspG"/>
    <property type="match status" value="1"/>
</dbReference>
<dbReference type="Pfam" id="PF26540">
    <property type="entry name" value="GcpE_C"/>
    <property type="match status" value="1"/>
</dbReference>
<dbReference type="HAMAP" id="MF_00159">
    <property type="entry name" value="IspG"/>
    <property type="match status" value="1"/>
</dbReference>
<evidence type="ECO:0000256" key="5">
    <source>
        <dbReference type="ARBA" id="ARBA00023014"/>
    </source>
</evidence>
<dbReference type="Gene3D" id="3.20.20.20">
    <property type="entry name" value="Dihydropteroate synthase-like"/>
    <property type="match status" value="1"/>
</dbReference>
<dbReference type="SUPFAM" id="SSF51717">
    <property type="entry name" value="Dihydropteroate synthetase-like"/>
    <property type="match status" value="1"/>
</dbReference>
<comment type="catalytic activity">
    <reaction evidence="7">
        <text>(2E)-4-hydroxy-3-methylbut-2-enyl diphosphate + oxidized [flavodoxin] + H2O + 2 H(+) = 2-C-methyl-D-erythritol 2,4-cyclic diphosphate + reduced [flavodoxin]</text>
        <dbReference type="Rhea" id="RHEA:43604"/>
        <dbReference type="Rhea" id="RHEA-COMP:10622"/>
        <dbReference type="Rhea" id="RHEA-COMP:10623"/>
        <dbReference type="ChEBI" id="CHEBI:15377"/>
        <dbReference type="ChEBI" id="CHEBI:15378"/>
        <dbReference type="ChEBI" id="CHEBI:57618"/>
        <dbReference type="ChEBI" id="CHEBI:58210"/>
        <dbReference type="ChEBI" id="CHEBI:58483"/>
        <dbReference type="ChEBI" id="CHEBI:128753"/>
        <dbReference type="EC" id="1.17.7.3"/>
    </reaction>
</comment>
<comment type="pathway">
    <text evidence="7">Isoprenoid biosynthesis; isopentenyl diphosphate biosynthesis via DXP pathway; isopentenyl diphosphate from 1-deoxy-D-xylulose 5-phosphate: step 5/6.</text>
</comment>
<keyword evidence="2 7" id="KW-0479">Metal-binding</keyword>
<evidence type="ECO:0000256" key="1">
    <source>
        <dbReference type="ARBA" id="ARBA00022485"/>
    </source>
</evidence>
<gene>
    <name evidence="7" type="primary">ispG</name>
    <name evidence="10" type="ORF">IW254_000834</name>
</gene>
<comment type="function">
    <text evidence="7">Converts 2C-methyl-D-erythritol 2,4-cyclodiphosphate (ME-2,4cPP) into 1-hydroxy-2-methyl-2-(E)-butenyl 4-diphosphate.</text>
</comment>
<comment type="similarity">
    <text evidence="7">Belongs to the IspG family.</text>
</comment>
<evidence type="ECO:0000313" key="11">
    <source>
        <dbReference type="Proteomes" id="UP000658613"/>
    </source>
</evidence>
<dbReference type="Proteomes" id="UP000658613">
    <property type="component" value="Unassembled WGS sequence"/>
</dbReference>
<feature type="binding site" evidence="7">
    <location>
        <position position="285"/>
    </location>
    <ligand>
        <name>[4Fe-4S] cluster</name>
        <dbReference type="ChEBI" id="CHEBI:49883"/>
    </ligand>
</feature>
<dbReference type="InterPro" id="IPR011005">
    <property type="entry name" value="Dihydropteroate_synth-like_sf"/>
</dbReference>
<proteinExistence type="inferred from homology"/>
<name>A0A931DXE0_9CORY</name>
<organism evidence="10 11">
    <name type="scientific">Corynebacterium aquatimens</name>
    <dbReference type="NCBI Taxonomy" id="1190508"/>
    <lineage>
        <taxon>Bacteria</taxon>
        <taxon>Bacillati</taxon>
        <taxon>Actinomycetota</taxon>
        <taxon>Actinomycetes</taxon>
        <taxon>Mycobacteriales</taxon>
        <taxon>Corynebacteriaceae</taxon>
        <taxon>Corynebacterium</taxon>
    </lineage>
</organism>
<dbReference type="InterPro" id="IPR004588">
    <property type="entry name" value="IspG_bac-typ"/>
</dbReference>
<dbReference type="FunFam" id="3.20.20.20:FF:000001">
    <property type="entry name" value="4-hydroxy-3-methylbut-2-en-1-yl diphosphate synthase (flavodoxin)"/>
    <property type="match status" value="1"/>
</dbReference>
<feature type="domain" description="IspG C-terminal" evidence="9">
    <location>
        <begin position="278"/>
        <end position="363"/>
    </location>
</feature>
<dbReference type="GO" id="GO:0016114">
    <property type="term" value="P:terpenoid biosynthetic process"/>
    <property type="evidence" value="ECO:0007669"/>
    <property type="project" value="InterPro"/>
</dbReference>
<dbReference type="InterPro" id="IPR058578">
    <property type="entry name" value="IspG_TIM"/>
</dbReference>
<evidence type="ECO:0000313" key="10">
    <source>
        <dbReference type="EMBL" id="MBG6121865.1"/>
    </source>
</evidence>
<dbReference type="Pfam" id="PF04551">
    <property type="entry name" value="GcpE"/>
    <property type="match status" value="1"/>
</dbReference>
<dbReference type="Gene3D" id="3.30.413.10">
    <property type="entry name" value="Sulfite Reductase Hemoprotein, domain 1"/>
    <property type="match status" value="1"/>
</dbReference>
<evidence type="ECO:0000259" key="8">
    <source>
        <dbReference type="Pfam" id="PF04551"/>
    </source>
</evidence>
<keyword evidence="1 7" id="KW-0004">4Fe-4S</keyword>
<keyword evidence="5 7" id="KW-0411">Iron-sulfur</keyword>
<dbReference type="GO" id="GO:0005506">
    <property type="term" value="F:iron ion binding"/>
    <property type="evidence" value="ECO:0007669"/>
    <property type="project" value="InterPro"/>
</dbReference>
<comment type="caution">
    <text evidence="10">The sequence shown here is derived from an EMBL/GenBank/DDBJ whole genome shotgun (WGS) entry which is preliminary data.</text>
</comment>
<feature type="binding site" evidence="7">
    <location>
        <position position="324"/>
    </location>
    <ligand>
        <name>[4Fe-4S] cluster</name>
        <dbReference type="ChEBI" id="CHEBI:49883"/>
    </ligand>
</feature>
<dbReference type="InterPro" id="IPR016425">
    <property type="entry name" value="IspG_bac"/>
</dbReference>
<evidence type="ECO:0000256" key="6">
    <source>
        <dbReference type="ARBA" id="ARBA00023229"/>
    </source>
</evidence>
<dbReference type="PANTHER" id="PTHR30454">
    <property type="entry name" value="4-HYDROXY-3-METHYLBUT-2-EN-1-YL DIPHOSPHATE SYNTHASE"/>
    <property type="match status" value="1"/>
</dbReference>
<feature type="domain" description="IspG TIM-barrel" evidence="8">
    <location>
        <begin position="23"/>
        <end position="263"/>
    </location>
</feature>
<dbReference type="GO" id="GO:0019288">
    <property type="term" value="P:isopentenyl diphosphate biosynthetic process, methylerythritol 4-phosphate pathway"/>
    <property type="evidence" value="ECO:0007669"/>
    <property type="project" value="UniProtKB-UniRule"/>
</dbReference>
<dbReference type="GO" id="GO:0046429">
    <property type="term" value="F:4-hydroxy-3-methylbut-2-en-1-yl diphosphate synthase activity (ferredoxin)"/>
    <property type="evidence" value="ECO:0007669"/>
    <property type="project" value="UniProtKB-UniRule"/>
</dbReference>
<evidence type="ECO:0000256" key="7">
    <source>
        <dbReference type="HAMAP-Rule" id="MF_00159"/>
    </source>
</evidence>
<keyword evidence="6 7" id="KW-0414">Isoprene biosynthesis</keyword>
<dbReference type="RefSeq" id="WP_196824346.1">
    <property type="nucleotide sequence ID" value="NZ_CP046980.1"/>
</dbReference>
<dbReference type="GO" id="GO:0051539">
    <property type="term" value="F:4 iron, 4 sulfur cluster binding"/>
    <property type="evidence" value="ECO:0007669"/>
    <property type="project" value="UniProtKB-UniRule"/>
</dbReference>
<protein>
    <recommendedName>
        <fullName evidence="7">4-hydroxy-3-methylbut-2-en-1-yl diphosphate synthase (flavodoxin)</fullName>
        <ecNumber evidence="7">1.17.7.3</ecNumber>
    </recommendedName>
    <alternativeName>
        <fullName evidence="7">1-hydroxy-2-methyl-2-(E)-butenyl 4-diphosphate synthase</fullName>
    </alternativeName>
</protein>
<reference evidence="10" key="1">
    <citation type="submission" date="2020-11" db="EMBL/GenBank/DDBJ databases">
        <title>Sequencing the genomes of 1000 actinobacteria strains.</title>
        <authorList>
            <person name="Klenk H.-P."/>
        </authorList>
    </citation>
    <scope>NUCLEOTIDE SEQUENCE</scope>
    <source>
        <strain evidence="10">DSM 45632</strain>
    </source>
</reference>
<evidence type="ECO:0000256" key="3">
    <source>
        <dbReference type="ARBA" id="ARBA00023002"/>
    </source>
</evidence>
<feature type="binding site" evidence="7">
    <location>
        <position position="282"/>
    </location>
    <ligand>
        <name>[4Fe-4S] cluster</name>
        <dbReference type="ChEBI" id="CHEBI:49883"/>
    </ligand>
</feature>
<dbReference type="SUPFAM" id="SSF56014">
    <property type="entry name" value="Nitrite and sulphite reductase 4Fe-4S domain-like"/>
    <property type="match status" value="1"/>
</dbReference>
<evidence type="ECO:0000256" key="2">
    <source>
        <dbReference type="ARBA" id="ARBA00022723"/>
    </source>
</evidence>